<dbReference type="GeneID" id="98394303"/>
<sequence>MEGIIFALIPMFTWGLIGFTSNKIGGTANQQTLGLTIGALLFALVSWIVVRPEMTWALWIFGIIGGLLWSVGQNGQFHAMKYMGVSVAQPLSSGSQLLLGSLVGALVFHEWTKAIQFVLGLSALVILLVGFYFSSRQDKSESIEGLAERDFPKGFRALTYSTLGYVSYAVLFNNIMKFDALSVLLPMAVGMFLGALFFMRGNVAFEPVVLKNSVVGLLWGTGNIFMLLAAAQAGLAIAFSFSQLGTVISIAASILFLGEKKTKKELQWIFIGTVLFVIGAVLLGIVKSY</sequence>
<dbReference type="PANTHER" id="PTHR16119:SF17">
    <property type="entry name" value="TRANSMEMBRANE PROTEIN 144"/>
    <property type="match status" value="1"/>
</dbReference>
<feature type="transmembrane region" description="Helical" evidence="8">
    <location>
        <begin position="154"/>
        <end position="172"/>
    </location>
</feature>
<keyword evidence="10" id="KW-1185">Reference proteome</keyword>
<feature type="transmembrane region" description="Helical" evidence="8">
    <location>
        <begin position="210"/>
        <end position="229"/>
    </location>
</feature>
<evidence type="ECO:0000256" key="2">
    <source>
        <dbReference type="ARBA" id="ARBA00006117"/>
    </source>
</evidence>
<dbReference type="SUPFAM" id="SSF103481">
    <property type="entry name" value="Multidrug resistance efflux transporter EmrE"/>
    <property type="match status" value="1"/>
</dbReference>
<keyword evidence="3" id="KW-0813">Transport</keyword>
<dbReference type="RefSeq" id="WP_104968769.1">
    <property type="nucleotide sequence ID" value="NZ_CP025536.1"/>
</dbReference>
<evidence type="ECO:0000256" key="6">
    <source>
        <dbReference type="ARBA" id="ARBA00022989"/>
    </source>
</evidence>
<evidence type="ECO:0000313" key="9">
    <source>
        <dbReference type="EMBL" id="AUW97468.1"/>
    </source>
</evidence>
<dbReference type="GO" id="GO:0015144">
    <property type="term" value="F:carbohydrate transmembrane transporter activity"/>
    <property type="evidence" value="ECO:0007669"/>
    <property type="project" value="InterPro"/>
</dbReference>
<comment type="subcellular location">
    <subcellularLocation>
        <location evidence="1">Cell membrane</location>
        <topology evidence="1">Multi-pass membrane protein</topology>
    </subcellularLocation>
</comment>
<evidence type="ECO:0000256" key="5">
    <source>
        <dbReference type="ARBA" id="ARBA00022692"/>
    </source>
</evidence>
<proteinExistence type="inferred from homology"/>
<dbReference type="Proteomes" id="UP000238956">
    <property type="component" value="Chromosome"/>
</dbReference>
<feature type="transmembrane region" description="Helical" evidence="8">
    <location>
        <begin position="235"/>
        <end position="256"/>
    </location>
</feature>
<feature type="transmembrane region" description="Helical" evidence="8">
    <location>
        <begin position="32"/>
        <end position="50"/>
    </location>
</feature>
<reference evidence="9 10" key="2">
    <citation type="submission" date="2018-02" db="EMBL/GenBank/DDBJ databases">
        <title>Whole genome sequencing analysis of Streptococcus pluranimalium isolated from cattle infected mastitis in China.</title>
        <authorList>
            <person name="Zhang J.-R."/>
            <person name="Hu G.-Z."/>
        </authorList>
    </citation>
    <scope>NUCLEOTIDE SEQUENCE [LARGE SCALE GENOMIC DNA]</scope>
    <source>
        <strain evidence="9 10">TH11417</strain>
    </source>
</reference>
<name>A0A2L0D6K7_9STRE</name>
<feature type="transmembrane region" description="Helical" evidence="8">
    <location>
        <begin position="114"/>
        <end position="133"/>
    </location>
</feature>
<feature type="transmembrane region" description="Helical" evidence="8">
    <location>
        <begin position="6"/>
        <end position="25"/>
    </location>
</feature>
<dbReference type="KEGG" id="splr:C0J00_10325"/>
<feature type="transmembrane region" description="Helical" evidence="8">
    <location>
        <begin position="178"/>
        <end position="198"/>
    </location>
</feature>
<organism evidence="9 10">
    <name type="scientific">Streptococcus pluranimalium</name>
    <dbReference type="NCBI Taxonomy" id="82348"/>
    <lineage>
        <taxon>Bacteria</taxon>
        <taxon>Bacillati</taxon>
        <taxon>Bacillota</taxon>
        <taxon>Bacilli</taxon>
        <taxon>Lactobacillales</taxon>
        <taxon>Streptococcaceae</taxon>
        <taxon>Streptococcus</taxon>
    </lineage>
</organism>
<feature type="transmembrane region" description="Helical" evidence="8">
    <location>
        <begin position="56"/>
        <end position="72"/>
    </location>
</feature>
<dbReference type="Pfam" id="PF06800">
    <property type="entry name" value="Sugar_transport"/>
    <property type="match status" value="1"/>
</dbReference>
<dbReference type="AlphaFoldDB" id="A0A2L0D6K7"/>
<dbReference type="PANTHER" id="PTHR16119">
    <property type="entry name" value="TRANSMEMBRANE PROTEIN 144"/>
    <property type="match status" value="1"/>
</dbReference>
<evidence type="ECO:0000256" key="4">
    <source>
        <dbReference type="ARBA" id="ARBA00022597"/>
    </source>
</evidence>
<evidence type="ECO:0000256" key="7">
    <source>
        <dbReference type="ARBA" id="ARBA00023136"/>
    </source>
</evidence>
<comment type="similarity">
    <text evidence="2">Belongs to the GRP transporter (TC 2.A.7.5) family.</text>
</comment>
<keyword evidence="6 8" id="KW-1133">Transmembrane helix</keyword>
<dbReference type="CDD" id="cd23110">
    <property type="entry name" value="GRP"/>
    <property type="match status" value="1"/>
</dbReference>
<evidence type="ECO:0000256" key="3">
    <source>
        <dbReference type="ARBA" id="ARBA00022448"/>
    </source>
</evidence>
<feature type="transmembrane region" description="Helical" evidence="8">
    <location>
        <begin position="84"/>
        <end position="108"/>
    </location>
</feature>
<dbReference type="OrthoDB" id="1452595at2"/>
<reference evidence="9 10" key="1">
    <citation type="submission" date="2017-12" db="EMBL/GenBank/DDBJ databases">
        <authorList>
            <person name="Hurst M.R.H."/>
        </authorList>
    </citation>
    <scope>NUCLEOTIDE SEQUENCE [LARGE SCALE GENOMIC DNA]</scope>
    <source>
        <strain evidence="9 10">TH11417</strain>
    </source>
</reference>
<dbReference type="EMBL" id="CP025536">
    <property type="protein sequence ID" value="AUW97468.1"/>
    <property type="molecule type" value="Genomic_DNA"/>
</dbReference>
<evidence type="ECO:0000256" key="1">
    <source>
        <dbReference type="ARBA" id="ARBA00004651"/>
    </source>
</evidence>
<accession>A0A2L0D6K7</accession>
<dbReference type="InterPro" id="IPR037185">
    <property type="entry name" value="EmrE-like"/>
</dbReference>
<keyword evidence="4 9" id="KW-0762">Sugar transport</keyword>
<evidence type="ECO:0000256" key="8">
    <source>
        <dbReference type="SAM" id="Phobius"/>
    </source>
</evidence>
<dbReference type="GO" id="GO:0005886">
    <property type="term" value="C:plasma membrane"/>
    <property type="evidence" value="ECO:0007669"/>
    <property type="project" value="UniProtKB-SubCell"/>
</dbReference>
<feature type="transmembrane region" description="Helical" evidence="8">
    <location>
        <begin position="268"/>
        <end position="286"/>
    </location>
</feature>
<gene>
    <name evidence="9" type="ORF">C0J00_10325</name>
</gene>
<keyword evidence="5 8" id="KW-0812">Transmembrane</keyword>
<dbReference type="InterPro" id="IPR010651">
    <property type="entry name" value="Sugar_transport"/>
</dbReference>
<evidence type="ECO:0000313" key="10">
    <source>
        <dbReference type="Proteomes" id="UP000238956"/>
    </source>
</evidence>
<keyword evidence="7 8" id="KW-0472">Membrane</keyword>
<protein>
    <submittedName>
        <fullName evidence="9">Sugar transporter</fullName>
    </submittedName>
</protein>